<dbReference type="EMBL" id="JAAIJR010000050">
    <property type="protein sequence ID" value="NEX21307.1"/>
    <property type="molecule type" value="Genomic_DNA"/>
</dbReference>
<evidence type="ECO:0000256" key="5">
    <source>
        <dbReference type="ARBA" id="ARBA00022692"/>
    </source>
</evidence>
<feature type="transmembrane region" description="Helical" evidence="8">
    <location>
        <begin position="80"/>
        <end position="104"/>
    </location>
</feature>
<dbReference type="Proteomes" id="UP000471640">
    <property type="component" value="Unassembled WGS sequence"/>
</dbReference>
<sequence length="219" mass="22359">MDQLQALLAPALSLATFTDHLQAIVTVLSVVNPAICGLMLAQVEAAQSHPRPLADATRAALVILTILVLAALFGMRLLQLFGISLNAFLVAGGGVLAWMGFSMLSGGGKASSSTASATETGTDSSLAPVILFAASPGTITAVISLAVSHTPSAFPITALVAVGVATLIAWLTMWLFARLGSSKGNSFGRDMVTRLMGLIVLAMGVQFALTGFISFKAAG</sequence>
<evidence type="ECO:0000256" key="1">
    <source>
        <dbReference type="ARBA" id="ARBA00004429"/>
    </source>
</evidence>
<evidence type="ECO:0000313" key="10">
    <source>
        <dbReference type="Proteomes" id="UP000471640"/>
    </source>
</evidence>
<keyword evidence="7 8" id="KW-0472">Membrane</keyword>
<keyword evidence="3" id="KW-1003">Cell membrane</keyword>
<dbReference type="RefSeq" id="WP_164654406.1">
    <property type="nucleotide sequence ID" value="NZ_JAAIJR010000050.1"/>
</dbReference>
<feature type="transmembrane region" description="Helical" evidence="8">
    <location>
        <begin position="153"/>
        <end position="177"/>
    </location>
</feature>
<name>A0A6P1DSN4_9GAMM</name>
<reference evidence="9 10" key="2">
    <citation type="submission" date="2020-02" db="EMBL/GenBank/DDBJ databases">
        <title>Genome sequences of Thiorhodococcus mannitoliphagus and Thiorhodococcus minor, purple sulfur photosynthetic bacteria in the gammaproteobacterial family, Chromatiaceae.</title>
        <authorList>
            <person name="Aviles F.A."/>
            <person name="Meyer T.E."/>
            <person name="Kyndt J.A."/>
        </authorList>
    </citation>
    <scope>NUCLEOTIDE SEQUENCE [LARGE SCALE GENOMIC DNA]</scope>
    <source>
        <strain evidence="9 10">DSM 18266</strain>
    </source>
</reference>
<organism evidence="9 10">
    <name type="scientific">Thiorhodococcus mannitoliphagus</name>
    <dbReference type="NCBI Taxonomy" id="329406"/>
    <lineage>
        <taxon>Bacteria</taxon>
        <taxon>Pseudomonadati</taxon>
        <taxon>Pseudomonadota</taxon>
        <taxon>Gammaproteobacteria</taxon>
        <taxon>Chromatiales</taxon>
        <taxon>Chromatiaceae</taxon>
        <taxon>Thiorhodococcus</taxon>
    </lineage>
</organism>
<feature type="transmembrane region" description="Helical" evidence="8">
    <location>
        <begin position="125"/>
        <end position="147"/>
    </location>
</feature>
<evidence type="ECO:0000256" key="4">
    <source>
        <dbReference type="ARBA" id="ARBA00022519"/>
    </source>
</evidence>
<comment type="subcellular location">
    <subcellularLocation>
        <location evidence="1">Cell inner membrane</location>
        <topology evidence="1">Multi-pass membrane protein</topology>
    </subcellularLocation>
    <subcellularLocation>
        <location evidence="8">Cell membrane</location>
        <topology evidence="8">Multi-pass membrane protein</topology>
    </subcellularLocation>
</comment>
<feature type="transmembrane region" description="Helical" evidence="8">
    <location>
        <begin position="53"/>
        <end position="74"/>
    </location>
</feature>
<evidence type="ECO:0000313" key="9">
    <source>
        <dbReference type="EMBL" id="NEX21307.1"/>
    </source>
</evidence>
<dbReference type="PANTHER" id="PTHR33508">
    <property type="entry name" value="UPF0056 MEMBRANE PROTEIN YHCE"/>
    <property type="match status" value="1"/>
</dbReference>
<evidence type="ECO:0000256" key="7">
    <source>
        <dbReference type="ARBA" id="ARBA00023136"/>
    </source>
</evidence>
<dbReference type="PANTHER" id="PTHR33508:SF2">
    <property type="entry name" value="UPF0056 INNER MEMBRANE PROTEIN MARC"/>
    <property type="match status" value="1"/>
</dbReference>
<dbReference type="AlphaFoldDB" id="A0A6P1DSN4"/>
<keyword evidence="4" id="KW-0997">Cell inner membrane</keyword>
<evidence type="ECO:0000256" key="6">
    <source>
        <dbReference type="ARBA" id="ARBA00022989"/>
    </source>
</evidence>
<keyword evidence="6 8" id="KW-1133">Transmembrane helix</keyword>
<dbReference type="Pfam" id="PF01914">
    <property type="entry name" value="MarC"/>
    <property type="match status" value="1"/>
</dbReference>
<reference evidence="10" key="1">
    <citation type="journal article" date="2020" name="Microbiol. Resour. Announc.">
        <title>Draft Genome Sequences of Thiorhodococcus mannitoliphagus and Thiorhodococcus minor, Purple Sulfur Photosynthetic Bacteria in the Gammaproteobacterial Family Chromatiaceae.</title>
        <authorList>
            <person name="Aviles F.A."/>
            <person name="Meyer T.E."/>
            <person name="Kyndt J.A."/>
        </authorList>
    </citation>
    <scope>NUCLEOTIDE SEQUENCE [LARGE SCALE GENOMIC DNA]</scope>
    <source>
        <strain evidence="10">DSM 18266</strain>
    </source>
</reference>
<protein>
    <recommendedName>
        <fullName evidence="8">UPF0056 membrane protein</fullName>
    </recommendedName>
</protein>
<comment type="similarity">
    <text evidence="2 8">Belongs to the UPF0056 (MarC) family.</text>
</comment>
<comment type="caution">
    <text evidence="9">The sequence shown here is derived from an EMBL/GenBank/DDBJ whole genome shotgun (WGS) entry which is preliminary data.</text>
</comment>
<evidence type="ECO:0000256" key="3">
    <source>
        <dbReference type="ARBA" id="ARBA00022475"/>
    </source>
</evidence>
<accession>A0A6P1DSN4</accession>
<feature type="transmembrane region" description="Helical" evidence="8">
    <location>
        <begin position="198"/>
        <end position="218"/>
    </location>
</feature>
<feature type="transmembrane region" description="Helical" evidence="8">
    <location>
        <begin position="20"/>
        <end position="41"/>
    </location>
</feature>
<keyword evidence="10" id="KW-1185">Reference proteome</keyword>
<dbReference type="GO" id="GO:0005886">
    <property type="term" value="C:plasma membrane"/>
    <property type="evidence" value="ECO:0007669"/>
    <property type="project" value="UniProtKB-SubCell"/>
</dbReference>
<proteinExistence type="inferred from homology"/>
<keyword evidence="5 8" id="KW-0812">Transmembrane</keyword>
<evidence type="ECO:0000256" key="2">
    <source>
        <dbReference type="ARBA" id="ARBA00009784"/>
    </source>
</evidence>
<dbReference type="InterPro" id="IPR002771">
    <property type="entry name" value="Multi_antbiot-R_MarC"/>
</dbReference>
<gene>
    <name evidence="9" type="ORF">G3480_13455</name>
</gene>
<evidence type="ECO:0000256" key="8">
    <source>
        <dbReference type="RuleBase" id="RU362048"/>
    </source>
</evidence>